<keyword evidence="1" id="KW-0808">Transferase</keyword>
<accession>A0A1W2GJ36</accession>
<dbReference type="EMBL" id="FWYF01000003">
    <property type="protein sequence ID" value="SMD36492.1"/>
    <property type="molecule type" value="Genomic_DNA"/>
</dbReference>
<gene>
    <name evidence="1" type="ORF">SAMN04488029_2921</name>
</gene>
<keyword evidence="2" id="KW-1185">Reference proteome</keyword>
<proteinExistence type="predicted"/>
<dbReference type="Gene3D" id="3.40.50.150">
    <property type="entry name" value="Vaccinia Virus protein VP39"/>
    <property type="match status" value="1"/>
</dbReference>
<organism evidence="1 2">
    <name type="scientific">Reichenbachiella faecimaris</name>
    <dbReference type="NCBI Taxonomy" id="692418"/>
    <lineage>
        <taxon>Bacteria</taxon>
        <taxon>Pseudomonadati</taxon>
        <taxon>Bacteroidota</taxon>
        <taxon>Cytophagia</taxon>
        <taxon>Cytophagales</taxon>
        <taxon>Reichenbachiellaceae</taxon>
        <taxon>Reichenbachiella</taxon>
    </lineage>
</organism>
<dbReference type="RefSeq" id="WP_084373570.1">
    <property type="nucleotide sequence ID" value="NZ_FWYF01000003.1"/>
</dbReference>
<reference evidence="1 2" key="1">
    <citation type="submission" date="2017-04" db="EMBL/GenBank/DDBJ databases">
        <authorList>
            <person name="Afonso C.L."/>
            <person name="Miller P.J."/>
            <person name="Scott M.A."/>
            <person name="Spackman E."/>
            <person name="Goraichik I."/>
            <person name="Dimitrov K.M."/>
            <person name="Suarez D.L."/>
            <person name="Swayne D.E."/>
        </authorList>
    </citation>
    <scope>NUCLEOTIDE SEQUENCE [LARGE SCALE GENOMIC DNA]</scope>
    <source>
        <strain evidence="1 2">DSM 26133</strain>
    </source>
</reference>
<dbReference type="Proteomes" id="UP000192472">
    <property type="component" value="Unassembled WGS sequence"/>
</dbReference>
<dbReference type="AlphaFoldDB" id="A0A1W2GJ36"/>
<sequence length="250" mass="28854">MLIKKTKKLIARLGRIFNKHIRTEFKNQLYDMQAQQFLNILCPTDIFIPITDRSMRPVLLQHILNDIIINNRTCILEFGSGSSTIMICRLIKTHNLDLKFVSIDSNKDWITILNKQLANENLAHYVDILYAPVDNLESSNRKWYSGQELEKLTDYKFDLVIVDGPVGNICKNAREPAIPLVQNNLSDTFTIFLDDVHRTDESEILDSWARELNLLPNKTDTYGWISTTSNFSSAPISQAYEIIATYIERK</sequence>
<evidence type="ECO:0000313" key="2">
    <source>
        <dbReference type="Proteomes" id="UP000192472"/>
    </source>
</evidence>
<dbReference type="SUPFAM" id="SSF53335">
    <property type="entry name" value="S-adenosyl-L-methionine-dependent methyltransferases"/>
    <property type="match status" value="1"/>
</dbReference>
<dbReference type="GO" id="GO:0008168">
    <property type="term" value="F:methyltransferase activity"/>
    <property type="evidence" value="ECO:0007669"/>
    <property type="project" value="UniProtKB-KW"/>
</dbReference>
<name>A0A1W2GJ36_REIFA</name>
<dbReference type="STRING" id="692418.SAMN04488029_2921"/>
<dbReference type="OrthoDB" id="9795498at2"/>
<protein>
    <submittedName>
        <fullName evidence="1">Methyltransferase domain-containing protein</fullName>
    </submittedName>
</protein>
<dbReference type="InterPro" id="IPR029063">
    <property type="entry name" value="SAM-dependent_MTases_sf"/>
</dbReference>
<keyword evidence="1" id="KW-0489">Methyltransferase</keyword>
<evidence type="ECO:0000313" key="1">
    <source>
        <dbReference type="EMBL" id="SMD36492.1"/>
    </source>
</evidence>
<dbReference type="GO" id="GO:0032259">
    <property type="term" value="P:methylation"/>
    <property type="evidence" value="ECO:0007669"/>
    <property type="project" value="UniProtKB-KW"/>
</dbReference>